<keyword evidence="1" id="KW-1133">Transmembrane helix</keyword>
<dbReference type="AlphaFoldDB" id="A0A385YRZ2"/>
<evidence type="ECO:0000313" key="2">
    <source>
        <dbReference type="EMBL" id="AYC29264.1"/>
    </source>
</evidence>
<dbReference type="Proteomes" id="UP000265725">
    <property type="component" value="Chromosome"/>
</dbReference>
<accession>A0A385YRZ2</accession>
<protein>
    <submittedName>
        <fullName evidence="2">Uncharacterized protein</fullName>
    </submittedName>
</protein>
<dbReference type="EMBL" id="CP032418">
    <property type="protein sequence ID" value="AYC29264.1"/>
    <property type="molecule type" value="Genomic_DNA"/>
</dbReference>
<feature type="transmembrane region" description="Helical" evidence="1">
    <location>
        <begin position="7"/>
        <end position="27"/>
    </location>
</feature>
<dbReference type="RefSeq" id="WP_119883004.1">
    <property type="nucleotide sequence ID" value="NZ_CP032418.1"/>
</dbReference>
<keyword evidence="1" id="KW-0812">Transmembrane</keyword>
<evidence type="ECO:0000256" key="1">
    <source>
        <dbReference type="SAM" id="Phobius"/>
    </source>
</evidence>
<proteinExistence type="predicted"/>
<gene>
    <name evidence="2" type="ORF">D3873_04980</name>
</gene>
<feature type="transmembrane region" description="Helical" evidence="1">
    <location>
        <begin position="33"/>
        <end position="54"/>
    </location>
</feature>
<keyword evidence="1" id="KW-0472">Membrane</keyword>
<dbReference type="OrthoDB" id="2456374at2"/>
<keyword evidence="3" id="KW-1185">Reference proteome</keyword>
<evidence type="ECO:0000313" key="3">
    <source>
        <dbReference type="Proteomes" id="UP000265725"/>
    </source>
</evidence>
<dbReference type="KEGG" id="paek:D3873_04980"/>
<name>A0A385YRZ2_9BACL</name>
<organism evidence="2 3">
    <name type="scientific">Paenisporosarcina cavernae</name>
    <dbReference type="NCBI Taxonomy" id="2320858"/>
    <lineage>
        <taxon>Bacteria</taxon>
        <taxon>Bacillati</taxon>
        <taxon>Bacillota</taxon>
        <taxon>Bacilli</taxon>
        <taxon>Bacillales</taxon>
        <taxon>Caryophanaceae</taxon>
        <taxon>Paenisporosarcina</taxon>
    </lineage>
</organism>
<sequence length="107" mass="12149">MSGTLLTNFWAALLGFTLYFLSSFPFTSPVKTLVASFTWAFIFFLLAFVVRFVIHYVMEPKTPEALEEVEGEQLLKELIQPNAEDATSEQVAQVVKTMLDENHQEAQ</sequence>
<reference evidence="3" key="1">
    <citation type="submission" date="2018-09" db="EMBL/GenBank/DDBJ databases">
        <authorList>
            <person name="Zhu H."/>
        </authorList>
    </citation>
    <scope>NUCLEOTIDE SEQUENCE [LARGE SCALE GENOMIC DNA]</scope>
    <source>
        <strain evidence="3">K2R23-3</strain>
    </source>
</reference>